<dbReference type="EMBL" id="PNBA02000002">
    <property type="protein sequence ID" value="KAG6434572.1"/>
    <property type="molecule type" value="Genomic_DNA"/>
</dbReference>
<reference evidence="2" key="2">
    <citation type="submission" date="2020-08" db="EMBL/GenBank/DDBJ databases">
        <title>Plant Genome Project.</title>
        <authorList>
            <person name="Zhang R.-G."/>
        </authorList>
    </citation>
    <scope>NUCLEOTIDE SEQUENCE</scope>
    <source>
        <strain evidence="2">Huo1</strain>
        <tissue evidence="2">Leaf</tissue>
    </source>
</reference>
<dbReference type="PANTHER" id="PTHR33443:SF35">
    <property type="entry name" value="VQ DOMAIN-CONTAINING PROTEIN"/>
    <property type="match status" value="1"/>
</dbReference>
<organism evidence="2">
    <name type="scientific">Salvia splendens</name>
    <name type="common">Scarlet sage</name>
    <dbReference type="NCBI Taxonomy" id="180675"/>
    <lineage>
        <taxon>Eukaryota</taxon>
        <taxon>Viridiplantae</taxon>
        <taxon>Streptophyta</taxon>
        <taxon>Embryophyta</taxon>
        <taxon>Tracheophyta</taxon>
        <taxon>Spermatophyta</taxon>
        <taxon>Magnoliopsida</taxon>
        <taxon>eudicotyledons</taxon>
        <taxon>Gunneridae</taxon>
        <taxon>Pentapetalae</taxon>
        <taxon>asterids</taxon>
        <taxon>lamiids</taxon>
        <taxon>Lamiales</taxon>
        <taxon>Lamiaceae</taxon>
        <taxon>Nepetoideae</taxon>
        <taxon>Mentheae</taxon>
        <taxon>Salviinae</taxon>
        <taxon>Salvia</taxon>
        <taxon>Salvia subgen. Calosphace</taxon>
        <taxon>core Calosphace</taxon>
    </lineage>
</organism>
<evidence type="ECO:0000313" key="3">
    <source>
        <dbReference type="Proteomes" id="UP000298416"/>
    </source>
</evidence>
<keyword evidence="3" id="KW-1185">Reference proteome</keyword>
<protein>
    <recommendedName>
        <fullName evidence="4">RPM1 interacting protein 13</fullName>
    </recommendedName>
</protein>
<evidence type="ECO:0000256" key="1">
    <source>
        <dbReference type="SAM" id="MobiDB-lite"/>
    </source>
</evidence>
<dbReference type="PANTHER" id="PTHR33443">
    <property type="entry name" value="ZGC:112980"/>
    <property type="match status" value="1"/>
</dbReference>
<dbReference type="InterPro" id="IPR053234">
    <property type="entry name" value="RPM1_Interactor"/>
</dbReference>
<sequence>MENPAPIVLDISSDEETVFGDVTKGFGDFGYKEDGEWLSKLLVEVGGNIDDDSDDVVFVGELFPNTTKKSRSDSVKVAIDDGDDDECMVLDGDPDNPVVAVNHKDDGDDSDDLEIVGEKGEVACRDFPHPRHLCAKYRFASNRHEVHCGLCHCYVCDVLAPCLHWGTGFNSADHCHASDKEEFWKSERKRVKKIDKPVANHSMITACVESYFQSIQVPGCAPSQPNSLPQNQGVNPGTIRPCVQSSNVSMPNAMNQVRSQPPGRVASRYNPLSPLASVRSHSQPRSPYTVTPRVAPTNKSHPVGSQIRSQIPQFSHRPVFKRNGLIGASTNNNKHVHRSQLSGDPTLSRRCALQAAVTDVRRRQATVLSSRPNMDARHANYSPSNPRMNMQRLPNYSPAFTPHQSLTPSQPSVSGTSLGSPGLQPYPSTEPRAGNISNSDGPEPYITSVPDNHVPSQTVDSCHSDAGNTFLDQLHSRSAISSCSGVVNDFAQPQKQGHPTSSLAYGQNDVQQHQHLTQSGMGSSPAEFGFFCDSSVNHGNMQIHAENGASAETSQVQNIQDDQPSVTPLTVDNPPQQNAEVAAYTSPMDDAVCQFPESGVPGSFDFHLLDSSWMFENQSFAGAVEAAASPNWNVYSPETAFADTGNLFDI</sequence>
<name>A0A8X8YQ71_SALSN</name>
<reference evidence="2" key="1">
    <citation type="submission" date="2018-01" db="EMBL/GenBank/DDBJ databases">
        <authorList>
            <person name="Mao J.F."/>
        </authorList>
    </citation>
    <scope>NUCLEOTIDE SEQUENCE</scope>
    <source>
        <strain evidence="2">Huo1</strain>
        <tissue evidence="2">Leaf</tissue>
    </source>
</reference>
<evidence type="ECO:0000313" key="2">
    <source>
        <dbReference type="EMBL" id="KAG6434572.1"/>
    </source>
</evidence>
<feature type="compositionally biased region" description="Polar residues" evidence="1">
    <location>
        <begin position="279"/>
        <end position="289"/>
    </location>
</feature>
<comment type="caution">
    <text evidence="2">The sequence shown here is derived from an EMBL/GenBank/DDBJ whole genome shotgun (WGS) entry which is preliminary data.</text>
</comment>
<feature type="compositionally biased region" description="Polar residues" evidence="1">
    <location>
        <begin position="402"/>
        <end position="419"/>
    </location>
</feature>
<proteinExistence type="predicted"/>
<feature type="region of interest" description="Disordered" evidence="1">
    <location>
        <begin position="275"/>
        <end position="307"/>
    </location>
</feature>
<dbReference type="AlphaFoldDB" id="A0A8X8YQ71"/>
<feature type="region of interest" description="Disordered" evidence="1">
    <location>
        <begin position="374"/>
        <end position="444"/>
    </location>
</feature>
<evidence type="ECO:0008006" key="4">
    <source>
        <dbReference type="Google" id="ProtNLM"/>
    </source>
</evidence>
<gene>
    <name evidence="2" type="ORF">SASPL_106210</name>
</gene>
<dbReference type="Proteomes" id="UP000298416">
    <property type="component" value="Unassembled WGS sequence"/>
</dbReference>
<feature type="compositionally biased region" description="Polar residues" evidence="1">
    <location>
        <begin position="381"/>
        <end position="394"/>
    </location>
</feature>
<dbReference type="OrthoDB" id="266020at2759"/>
<accession>A0A8X8YQ71</accession>